<dbReference type="PANTHER" id="PTHR33571:SF14">
    <property type="entry name" value="PROTEIN ADENYLYLTRANSFERASE MJ0435-RELATED"/>
    <property type="match status" value="1"/>
</dbReference>
<keyword evidence="7" id="KW-0067">ATP-binding</keyword>
<dbReference type="GO" id="GO:0005524">
    <property type="term" value="F:ATP binding"/>
    <property type="evidence" value="ECO:0007669"/>
    <property type="project" value="UniProtKB-KW"/>
</dbReference>
<evidence type="ECO:0000256" key="2">
    <source>
        <dbReference type="ARBA" id="ARBA00022649"/>
    </source>
</evidence>
<accession>A0A831LNL5</accession>
<reference evidence="11" key="1">
    <citation type="journal article" date="2020" name="mSystems">
        <title>Genome- and Community-Level Interaction Insights into Carbon Utilization and Element Cycling Functions of Hydrothermarchaeota in Hydrothermal Sediment.</title>
        <authorList>
            <person name="Zhou Z."/>
            <person name="Liu Y."/>
            <person name="Xu W."/>
            <person name="Pan J."/>
            <person name="Luo Z.H."/>
            <person name="Li M."/>
        </authorList>
    </citation>
    <scope>NUCLEOTIDE SEQUENCE [LARGE SCALE GENOMIC DNA]</scope>
    <source>
        <strain evidence="11">SpSt-1217</strain>
    </source>
</reference>
<evidence type="ECO:0000256" key="6">
    <source>
        <dbReference type="ARBA" id="ARBA00022741"/>
    </source>
</evidence>
<dbReference type="InterPro" id="IPR052038">
    <property type="entry name" value="Type-VII_TA_antitoxin"/>
</dbReference>
<dbReference type="Proteomes" id="UP000886047">
    <property type="component" value="Unassembled WGS sequence"/>
</dbReference>
<dbReference type="EMBL" id="DSDK01000766">
    <property type="protein sequence ID" value="HDR52635.1"/>
    <property type="molecule type" value="Genomic_DNA"/>
</dbReference>
<evidence type="ECO:0000313" key="11">
    <source>
        <dbReference type="EMBL" id="HDR52635.1"/>
    </source>
</evidence>
<dbReference type="AlphaFoldDB" id="A0A831LNL5"/>
<comment type="caution">
    <text evidence="11">The sequence shown here is derived from an EMBL/GenBank/DDBJ whole genome shotgun (WGS) entry which is preliminary data.</text>
</comment>
<sequence>MHSKEDILRFLADNKEFFKRTFGIVRIGLFGSYSRGDQTKLSDIDLVVEFEPDTENLFEKKLDLKKYISDKLGVTADICREKYIKNRIRSTIIRETDYAY</sequence>
<dbReference type="InterPro" id="IPR002934">
    <property type="entry name" value="Polymerase_NTP_transf_dom"/>
</dbReference>
<evidence type="ECO:0000256" key="8">
    <source>
        <dbReference type="ARBA" id="ARBA00022842"/>
    </source>
</evidence>
<comment type="cofactor">
    <cofactor evidence="1">
        <name>Mg(2+)</name>
        <dbReference type="ChEBI" id="CHEBI:18420"/>
    </cofactor>
</comment>
<evidence type="ECO:0000256" key="3">
    <source>
        <dbReference type="ARBA" id="ARBA00022679"/>
    </source>
</evidence>
<keyword evidence="5" id="KW-0479">Metal-binding</keyword>
<dbReference type="Gene3D" id="3.30.460.10">
    <property type="entry name" value="Beta Polymerase, domain 2"/>
    <property type="match status" value="1"/>
</dbReference>
<proteinExistence type="inferred from homology"/>
<evidence type="ECO:0000256" key="4">
    <source>
        <dbReference type="ARBA" id="ARBA00022695"/>
    </source>
</evidence>
<keyword evidence="3" id="KW-0808">Transferase</keyword>
<dbReference type="GO" id="GO:0046872">
    <property type="term" value="F:metal ion binding"/>
    <property type="evidence" value="ECO:0007669"/>
    <property type="project" value="UniProtKB-KW"/>
</dbReference>
<organism evidence="11">
    <name type="scientific">Mariniphaga anaerophila</name>
    <dbReference type="NCBI Taxonomy" id="1484053"/>
    <lineage>
        <taxon>Bacteria</taxon>
        <taxon>Pseudomonadati</taxon>
        <taxon>Bacteroidota</taxon>
        <taxon>Bacteroidia</taxon>
        <taxon>Marinilabiliales</taxon>
        <taxon>Prolixibacteraceae</taxon>
        <taxon>Mariniphaga</taxon>
    </lineage>
</organism>
<evidence type="ECO:0000256" key="9">
    <source>
        <dbReference type="ARBA" id="ARBA00038276"/>
    </source>
</evidence>
<feature type="domain" description="Polymerase nucleotidyl transferase" evidence="10">
    <location>
        <begin position="15"/>
        <end position="96"/>
    </location>
</feature>
<name>A0A831LNL5_9BACT</name>
<evidence type="ECO:0000256" key="5">
    <source>
        <dbReference type="ARBA" id="ARBA00022723"/>
    </source>
</evidence>
<dbReference type="SUPFAM" id="SSF81301">
    <property type="entry name" value="Nucleotidyltransferase"/>
    <property type="match status" value="1"/>
</dbReference>
<dbReference type="CDD" id="cd05403">
    <property type="entry name" value="NT_KNTase_like"/>
    <property type="match status" value="1"/>
</dbReference>
<dbReference type="GO" id="GO:0016779">
    <property type="term" value="F:nucleotidyltransferase activity"/>
    <property type="evidence" value="ECO:0007669"/>
    <property type="project" value="UniProtKB-KW"/>
</dbReference>
<keyword evidence="8" id="KW-0460">Magnesium</keyword>
<protein>
    <recommendedName>
        <fullName evidence="10">Polymerase nucleotidyl transferase domain-containing protein</fullName>
    </recommendedName>
</protein>
<evidence type="ECO:0000256" key="1">
    <source>
        <dbReference type="ARBA" id="ARBA00001946"/>
    </source>
</evidence>
<dbReference type="PANTHER" id="PTHR33571">
    <property type="entry name" value="SSL8005 PROTEIN"/>
    <property type="match status" value="1"/>
</dbReference>
<keyword evidence="4" id="KW-0548">Nucleotidyltransferase</keyword>
<gene>
    <name evidence="11" type="ORF">ENN90_13630</name>
</gene>
<dbReference type="Pfam" id="PF01909">
    <property type="entry name" value="NTP_transf_2"/>
    <property type="match status" value="1"/>
</dbReference>
<dbReference type="InterPro" id="IPR043519">
    <property type="entry name" value="NT_sf"/>
</dbReference>
<evidence type="ECO:0000256" key="7">
    <source>
        <dbReference type="ARBA" id="ARBA00022840"/>
    </source>
</evidence>
<evidence type="ECO:0000259" key="10">
    <source>
        <dbReference type="Pfam" id="PF01909"/>
    </source>
</evidence>
<keyword evidence="2" id="KW-1277">Toxin-antitoxin system</keyword>
<comment type="similarity">
    <text evidence="9">Belongs to the MntA antitoxin family.</text>
</comment>
<keyword evidence="6" id="KW-0547">Nucleotide-binding</keyword>